<dbReference type="PANTHER" id="PTHR12110">
    <property type="entry name" value="HYDROXYPYRUVATE ISOMERASE"/>
    <property type="match status" value="1"/>
</dbReference>
<proteinExistence type="predicted"/>
<accession>A0ABU3R063</accession>
<evidence type="ECO:0000313" key="2">
    <source>
        <dbReference type="EMBL" id="MDU0113081.1"/>
    </source>
</evidence>
<dbReference type="GO" id="GO:0016853">
    <property type="term" value="F:isomerase activity"/>
    <property type="evidence" value="ECO:0007669"/>
    <property type="project" value="UniProtKB-KW"/>
</dbReference>
<evidence type="ECO:0000313" key="3">
    <source>
        <dbReference type="Proteomes" id="UP001257914"/>
    </source>
</evidence>
<dbReference type="Gene3D" id="3.20.20.150">
    <property type="entry name" value="Divalent-metal-dependent TIM barrel enzymes"/>
    <property type="match status" value="1"/>
</dbReference>
<keyword evidence="2" id="KW-0413">Isomerase</keyword>
<sequence length="294" mass="33122">MNIKNKYNTKKRSLFGLINLFILISLSGCDLLSNKASNYIPPISVQLWSVKEELKADFKGTIKLLANMGFNGVEFAGDFGPFKDKPKQLKEFLTENGLSASGAHIGFEQLSASKLDATLTFYRELGVKFVIVPWDDRAWHPTGVIELAEQLTKLSEQVKPYGLVIGFHNHDQEFNDHQGATYWDYIAQHTPESVLLQLDIGWVNYAGKDPIEYVQKYAGRTLTTHFKIRTKEGDNVTPIIGKDNYNWAELIKTNIKVGGTKWLVVEQEEYPEGLSPVEAVAQSKLGLDKIIEQL</sequence>
<dbReference type="InterPro" id="IPR050312">
    <property type="entry name" value="IolE/XylAMocC-like"/>
</dbReference>
<feature type="domain" description="Xylose isomerase-like TIM barrel" evidence="1">
    <location>
        <begin position="63"/>
        <end position="275"/>
    </location>
</feature>
<name>A0ABU3R063_9GAMM</name>
<dbReference type="PANTHER" id="PTHR12110:SF41">
    <property type="entry name" value="INOSOSE DEHYDRATASE"/>
    <property type="match status" value="1"/>
</dbReference>
<protein>
    <submittedName>
        <fullName evidence="2">Sugar phosphate isomerase/epimerase</fullName>
    </submittedName>
</protein>
<dbReference type="InterPro" id="IPR036237">
    <property type="entry name" value="Xyl_isomerase-like_sf"/>
</dbReference>
<dbReference type="PROSITE" id="PS51257">
    <property type="entry name" value="PROKAR_LIPOPROTEIN"/>
    <property type="match status" value="1"/>
</dbReference>
<dbReference type="SUPFAM" id="SSF51658">
    <property type="entry name" value="Xylose isomerase-like"/>
    <property type="match status" value="1"/>
</dbReference>
<comment type="caution">
    <text evidence="2">The sequence shown here is derived from an EMBL/GenBank/DDBJ whole genome shotgun (WGS) entry which is preliminary data.</text>
</comment>
<evidence type="ECO:0000259" key="1">
    <source>
        <dbReference type="Pfam" id="PF01261"/>
    </source>
</evidence>
<organism evidence="2 3">
    <name type="scientific">Psychrosphaera aquimarina</name>
    <dbReference type="NCBI Taxonomy" id="2044854"/>
    <lineage>
        <taxon>Bacteria</taxon>
        <taxon>Pseudomonadati</taxon>
        <taxon>Pseudomonadota</taxon>
        <taxon>Gammaproteobacteria</taxon>
        <taxon>Alteromonadales</taxon>
        <taxon>Pseudoalteromonadaceae</taxon>
        <taxon>Psychrosphaera</taxon>
    </lineage>
</organism>
<keyword evidence="3" id="KW-1185">Reference proteome</keyword>
<dbReference type="InterPro" id="IPR013022">
    <property type="entry name" value="Xyl_isomerase-like_TIM-brl"/>
</dbReference>
<dbReference type="RefSeq" id="WP_315946693.1">
    <property type="nucleotide sequence ID" value="NZ_JAWCUA010000007.1"/>
</dbReference>
<dbReference type="Pfam" id="PF01261">
    <property type="entry name" value="AP_endonuc_2"/>
    <property type="match status" value="1"/>
</dbReference>
<dbReference type="EMBL" id="JAWCUA010000007">
    <property type="protein sequence ID" value="MDU0113081.1"/>
    <property type="molecule type" value="Genomic_DNA"/>
</dbReference>
<gene>
    <name evidence="2" type="ORF">RT723_08735</name>
</gene>
<reference evidence="2 3" key="1">
    <citation type="submission" date="2023-10" db="EMBL/GenBank/DDBJ databases">
        <title>Psychrosphaera aquimaarina strain SW33 isolated from seawater.</title>
        <authorList>
            <person name="Bayburt H."/>
            <person name="Kim J.M."/>
            <person name="Choi B.J."/>
            <person name="Jeon C.O."/>
        </authorList>
    </citation>
    <scope>NUCLEOTIDE SEQUENCE [LARGE SCALE GENOMIC DNA]</scope>
    <source>
        <strain evidence="2 3">KCTC 52743</strain>
    </source>
</reference>
<dbReference type="Proteomes" id="UP001257914">
    <property type="component" value="Unassembled WGS sequence"/>
</dbReference>